<accession>K9DW70</accession>
<dbReference type="eggNOG" id="COG0550">
    <property type="taxonomic scope" value="Bacteria"/>
</dbReference>
<dbReference type="InterPro" id="IPR013497">
    <property type="entry name" value="Topo_IA_cen"/>
</dbReference>
<name>K9DW70_9BACE</name>
<evidence type="ECO:0000256" key="9">
    <source>
        <dbReference type="ARBA" id="ARBA00032235"/>
    </source>
</evidence>
<sequence>MNNQICIIAEKPSVAREIARIVGATKREEGYLSGNGYVVTWTFGHLVQPAMPDGYGIKGFHRENLPVIPPVFTLVPRQVKTANGYKPDNDVVAQIKVIARLFRESDRIIVGTDAGREGELIFRYLYEYIGCATPFDRLWISSLTDKAIREGLEHLESGNKYDNLYYAAKARSECDWLVGCNGTQAMTIAAGRGTYSVGRVQTPTLAMVCERYWQNKRFVPEAFRQVHFAVKGCTGSGGKTNERKEGRERANDGTDPVVKFSSIEKWKEKQPAEDAYRAMQAQPTATITKVERKETVQEAPLLYDLTTLQKEANTKHGFSADKTLSIAQKLYEAKLVTYPRTGSRHIPEDVFAEIPALLSTLKKHPVWGGYISLMGEPTHRSVDDAKITDHHALLITDMKPVNLSNDDMTVYNMIVGRMLEAFSEKCVKDVTTVTAECGGVTCTVKGSVIKQGGWRNVFGEETEDVQLPDWAEGDTLPVQACSITEGKTKPKPLHTEATLLAAMETCGKDIEDEVLCQSLKECGIGTPATRAAIIETLFSREYMVRQKKQLVPTEKGLALYSVVKDMRIADVQMTGEWEQALAQIEKGAMSADTFRKGIEEYTTQITSELLSCDKLFSHKGSDCTCPKCKTGNMQFYGKVVRCDNPSCALPVFRIKAGKTLSDGEITELLTNGKTGLLKGFQSKQGKPFDAIVAFDADYNTTFVFPETKRGTKRPQKRK</sequence>
<evidence type="ECO:0000256" key="10">
    <source>
        <dbReference type="ARBA" id="ARBA00032877"/>
    </source>
</evidence>
<reference evidence="13 14" key="1">
    <citation type="submission" date="2012-09" db="EMBL/GenBank/DDBJ databases">
        <title>The Genome Sequence of Bacteroides oleiciplenus YIT 12058.</title>
        <authorList>
            <consortium name="The Broad Institute Genome Sequencing Platform"/>
            <person name="Earl A."/>
            <person name="Ward D."/>
            <person name="Feldgarden M."/>
            <person name="Gevers D."/>
            <person name="Morotomi M."/>
            <person name="Walker B."/>
            <person name="Young S.K."/>
            <person name="Zeng Q."/>
            <person name="Gargeya S."/>
            <person name="Fitzgerald M."/>
            <person name="Haas B."/>
            <person name="Abouelleil A."/>
            <person name="Alvarado L."/>
            <person name="Arachchi H.M."/>
            <person name="Berlin A.M."/>
            <person name="Chapman S.B."/>
            <person name="Goldberg J."/>
            <person name="Griggs A."/>
            <person name="Gujja S."/>
            <person name="Hansen M."/>
            <person name="Howarth C."/>
            <person name="Imamovic A."/>
            <person name="Larimer J."/>
            <person name="McCowen C."/>
            <person name="Montmayeur A."/>
            <person name="Murphy C."/>
            <person name="Neiman D."/>
            <person name="Pearson M."/>
            <person name="Priest M."/>
            <person name="Roberts A."/>
            <person name="Saif S."/>
            <person name="Shea T."/>
            <person name="Sisk P."/>
            <person name="Sykes S."/>
            <person name="Wortman J."/>
            <person name="Nusbaum C."/>
            <person name="Birren B."/>
        </authorList>
    </citation>
    <scope>NUCLEOTIDE SEQUENCE [LARGE SCALE GENOMIC DNA]</scope>
    <source>
        <strain evidence="13 14">YIT 12058</strain>
    </source>
</reference>
<dbReference type="PRINTS" id="PR00417">
    <property type="entry name" value="PRTPISMRASEI"/>
</dbReference>
<dbReference type="RefSeq" id="WP_009131566.1">
    <property type="nucleotide sequence ID" value="NZ_JH992944.1"/>
</dbReference>
<dbReference type="GO" id="GO:0006281">
    <property type="term" value="P:DNA repair"/>
    <property type="evidence" value="ECO:0007669"/>
    <property type="project" value="TreeGrafter"/>
</dbReference>
<dbReference type="OrthoDB" id="9803554at2"/>
<dbReference type="Pfam" id="PF01131">
    <property type="entry name" value="Topoisom_bac"/>
    <property type="match status" value="1"/>
</dbReference>
<dbReference type="GO" id="GO:0006265">
    <property type="term" value="P:DNA topological change"/>
    <property type="evidence" value="ECO:0007669"/>
    <property type="project" value="InterPro"/>
</dbReference>
<evidence type="ECO:0000256" key="5">
    <source>
        <dbReference type="ARBA" id="ARBA00023125"/>
    </source>
</evidence>
<dbReference type="CDD" id="cd00186">
    <property type="entry name" value="TOP1Ac"/>
    <property type="match status" value="1"/>
</dbReference>
<evidence type="ECO:0000313" key="13">
    <source>
        <dbReference type="EMBL" id="EKU88728.1"/>
    </source>
</evidence>
<dbReference type="SMART" id="SM00493">
    <property type="entry name" value="TOPRIM"/>
    <property type="match status" value="1"/>
</dbReference>
<dbReference type="PANTHER" id="PTHR11390">
    <property type="entry name" value="PROKARYOTIC DNA TOPOISOMERASE"/>
    <property type="match status" value="1"/>
</dbReference>
<dbReference type="InterPro" id="IPR013824">
    <property type="entry name" value="Topo_IA_cen_sub1"/>
</dbReference>
<dbReference type="Proteomes" id="UP000009872">
    <property type="component" value="Unassembled WGS sequence"/>
</dbReference>
<gene>
    <name evidence="13" type="ORF">HMPREF9447_04046</name>
</gene>
<keyword evidence="5" id="KW-0238">DNA-binding</keyword>
<proteinExistence type="inferred from homology"/>
<evidence type="ECO:0000256" key="11">
    <source>
        <dbReference type="SAM" id="MobiDB-lite"/>
    </source>
</evidence>
<dbReference type="Gene3D" id="1.10.460.10">
    <property type="entry name" value="Topoisomerase I, domain 2"/>
    <property type="match status" value="1"/>
</dbReference>
<dbReference type="EMBL" id="ADLF01000018">
    <property type="protein sequence ID" value="EKU88728.1"/>
    <property type="molecule type" value="Genomic_DNA"/>
</dbReference>
<evidence type="ECO:0000313" key="14">
    <source>
        <dbReference type="Proteomes" id="UP000009872"/>
    </source>
</evidence>
<feature type="domain" description="Topo IA-type catalytic" evidence="12">
    <location>
        <begin position="161"/>
        <end position="606"/>
    </location>
</feature>
<dbReference type="InterPro" id="IPR000380">
    <property type="entry name" value="Topo_IA"/>
</dbReference>
<evidence type="ECO:0000256" key="8">
    <source>
        <dbReference type="ARBA" id="ARBA00031985"/>
    </source>
</evidence>
<comment type="caution">
    <text evidence="13">The sequence shown here is derived from an EMBL/GenBank/DDBJ whole genome shotgun (WGS) entry which is preliminary data.</text>
</comment>
<dbReference type="InterPro" id="IPR003602">
    <property type="entry name" value="Topo_IA_DNA-bd_dom"/>
</dbReference>
<dbReference type="InterPro" id="IPR003601">
    <property type="entry name" value="Topo_IA_2"/>
</dbReference>
<dbReference type="InterPro" id="IPR025589">
    <property type="entry name" value="Toprim_C_rpt"/>
</dbReference>
<evidence type="ECO:0000256" key="6">
    <source>
        <dbReference type="ARBA" id="ARBA00023235"/>
    </source>
</evidence>
<dbReference type="EC" id="5.6.2.1" evidence="3"/>
<dbReference type="GO" id="GO:0003917">
    <property type="term" value="F:DNA topoisomerase type I (single strand cut, ATP-independent) activity"/>
    <property type="evidence" value="ECO:0007669"/>
    <property type="project" value="UniProtKB-EC"/>
</dbReference>
<dbReference type="Gene3D" id="1.10.290.10">
    <property type="entry name" value="Topoisomerase I, domain 4"/>
    <property type="match status" value="1"/>
</dbReference>
<protein>
    <recommendedName>
        <fullName evidence="3">DNA topoisomerase</fullName>
        <ecNumber evidence="3">5.6.2.1</ecNumber>
    </recommendedName>
    <alternativeName>
        <fullName evidence="10">Omega-protein</fullName>
    </alternativeName>
    <alternativeName>
        <fullName evidence="9">Relaxing enzyme</fullName>
    </alternativeName>
    <alternativeName>
        <fullName evidence="7">Swivelase</fullName>
    </alternativeName>
    <alternativeName>
        <fullName evidence="8">Untwisting enzyme</fullName>
    </alternativeName>
</protein>
<dbReference type="AlphaFoldDB" id="K9DW70"/>
<dbReference type="InterPro" id="IPR006171">
    <property type="entry name" value="TOPRIM_dom"/>
</dbReference>
<keyword evidence="6 13" id="KW-0413">Isomerase</keyword>
<dbReference type="HOGENOM" id="CLU_002929_5_2_10"/>
<evidence type="ECO:0000259" key="12">
    <source>
        <dbReference type="PROSITE" id="PS52039"/>
    </source>
</evidence>
<dbReference type="SMART" id="SM00436">
    <property type="entry name" value="TOP1Bc"/>
    <property type="match status" value="1"/>
</dbReference>
<dbReference type="PANTHER" id="PTHR11390:SF21">
    <property type="entry name" value="DNA TOPOISOMERASE 3-ALPHA"/>
    <property type="match status" value="1"/>
</dbReference>
<dbReference type="GO" id="GO:0006310">
    <property type="term" value="P:DNA recombination"/>
    <property type="evidence" value="ECO:0007669"/>
    <property type="project" value="TreeGrafter"/>
</dbReference>
<dbReference type="SUPFAM" id="SSF56712">
    <property type="entry name" value="Prokaryotic type I DNA topoisomerase"/>
    <property type="match status" value="1"/>
</dbReference>
<dbReference type="Pfam" id="PF13342">
    <property type="entry name" value="Toprim_Crpt"/>
    <property type="match status" value="1"/>
</dbReference>
<dbReference type="STRING" id="742727.HMPREF9447_04046"/>
<evidence type="ECO:0000256" key="3">
    <source>
        <dbReference type="ARBA" id="ARBA00012891"/>
    </source>
</evidence>
<dbReference type="SMART" id="SM00437">
    <property type="entry name" value="TOP1Ac"/>
    <property type="match status" value="1"/>
</dbReference>
<comment type="catalytic activity">
    <reaction evidence="1">
        <text>ATP-independent breakage of single-stranded DNA, followed by passage and rejoining.</text>
        <dbReference type="EC" id="5.6.2.1"/>
    </reaction>
</comment>
<dbReference type="Gene3D" id="2.70.20.10">
    <property type="entry name" value="Topoisomerase I, domain 3"/>
    <property type="match status" value="1"/>
</dbReference>
<dbReference type="CDD" id="cd03362">
    <property type="entry name" value="TOPRIM_TopoIA_TopoIII"/>
    <property type="match status" value="1"/>
</dbReference>
<dbReference type="GO" id="GO:0003677">
    <property type="term" value="F:DNA binding"/>
    <property type="evidence" value="ECO:0007669"/>
    <property type="project" value="UniProtKB-KW"/>
</dbReference>
<dbReference type="InterPro" id="IPR023405">
    <property type="entry name" value="Topo_IA_core_domain"/>
</dbReference>
<evidence type="ECO:0000256" key="2">
    <source>
        <dbReference type="ARBA" id="ARBA00009446"/>
    </source>
</evidence>
<dbReference type="PROSITE" id="PS52039">
    <property type="entry name" value="TOPO_IA_2"/>
    <property type="match status" value="1"/>
</dbReference>
<dbReference type="GO" id="GO:0043597">
    <property type="term" value="C:cytoplasmic replication fork"/>
    <property type="evidence" value="ECO:0007669"/>
    <property type="project" value="TreeGrafter"/>
</dbReference>
<keyword evidence="14" id="KW-1185">Reference proteome</keyword>
<dbReference type="InterPro" id="IPR013826">
    <property type="entry name" value="Topo_IA_cen_sub3"/>
</dbReference>
<dbReference type="Gene3D" id="3.40.50.140">
    <property type="match status" value="1"/>
</dbReference>
<dbReference type="Pfam" id="PF01751">
    <property type="entry name" value="Toprim"/>
    <property type="match status" value="1"/>
</dbReference>
<evidence type="ECO:0000256" key="7">
    <source>
        <dbReference type="ARBA" id="ARBA00030003"/>
    </source>
</evidence>
<comment type="similarity">
    <text evidence="2">Belongs to the type IA topoisomerase family.</text>
</comment>
<organism evidence="13 14">
    <name type="scientific">Bacteroides oleiciplenus YIT 12058</name>
    <dbReference type="NCBI Taxonomy" id="742727"/>
    <lineage>
        <taxon>Bacteria</taxon>
        <taxon>Pseudomonadati</taxon>
        <taxon>Bacteroidota</taxon>
        <taxon>Bacteroidia</taxon>
        <taxon>Bacteroidales</taxon>
        <taxon>Bacteroidaceae</taxon>
        <taxon>Bacteroides</taxon>
    </lineage>
</organism>
<evidence type="ECO:0000256" key="4">
    <source>
        <dbReference type="ARBA" id="ARBA00023029"/>
    </source>
</evidence>
<feature type="compositionally biased region" description="Basic and acidic residues" evidence="11">
    <location>
        <begin position="240"/>
        <end position="252"/>
    </location>
</feature>
<feature type="region of interest" description="Disordered" evidence="11">
    <location>
        <begin position="234"/>
        <end position="254"/>
    </location>
</feature>
<dbReference type="PATRIC" id="fig|742727.4.peg.4129"/>
<keyword evidence="4" id="KW-0799">Topoisomerase</keyword>
<dbReference type="InterPro" id="IPR013825">
    <property type="entry name" value="Topo_IA_cen_sub2"/>
</dbReference>
<evidence type="ECO:0000256" key="1">
    <source>
        <dbReference type="ARBA" id="ARBA00000213"/>
    </source>
</evidence>
<dbReference type="InterPro" id="IPR034144">
    <property type="entry name" value="TOPRIM_TopoIII"/>
</dbReference>